<gene>
    <name evidence="2" type="ORF">PMEA_00027681</name>
</gene>
<feature type="compositionally biased region" description="Basic and acidic residues" evidence="1">
    <location>
        <begin position="14"/>
        <end position="24"/>
    </location>
</feature>
<feature type="non-terminal residue" evidence="2">
    <location>
        <position position="276"/>
    </location>
</feature>
<evidence type="ECO:0000313" key="2">
    <source>
        <dbReference type="EMBL" id="CAH3154724.1"/>
    </source>
</evidence>
<evidence type="ECO:0000313" key="3">
    <source>
        <dbReference type="Proteomes" id="UP001159428"/>
    </source>
</evidence>
<comment type="caution">
    <text evidence="2">The sequence shown here is derived from an EMBL/GenBank/DDBJ whole genome shotgun (WGS) entry which is preliminary data.</text>
</comment>
<dbReference type="Proteomes" id="UP001159428">
    <property type="component" value="Unassembled WGS sequence"/>
</dbReference>
<protein>
    <submittedName>
        <fullName evidence="2">Uncharacterized protein</fullName>
    </submittedName>
</protein>
<proteinExistence type="predicted"/>
<evidence type="ECO:0000256" key="1">
    <source>
        <dbReference type="SAM" id="MobiDB-lite"/>
    </source>
</evidence>
<organism evidence="2 3">
    <name type="scientific">Pocillopora meandrina</name>
    <dbReference type="NCBI Taxonomy" id="46732"/>
    <lineage>
        <taxon>Eukaryota</taxon>
        <taxon>Metazoa</taxon>
        <taxon>Cnidaria</taxon>
        <taxon>Anthozoa</taxon>
        <taxon>Hexacorallia</taxon>
        <taxon>Scleractinia</taxon>
        <taxon>Astrocoeniina</taxon>
        <taxon>Pocilloporidae</taxon>
        <taxon>Pocillopora</taxon>
    </lineage>
</organism>
<name>A0AAU9XQ90_9CNID</name>
<reference evidence="2 3" key="1">
    <citation type="submission" date="2022-05" db="EMBL/GenBank/DDBJ databases">
        <authorList>
            <consortium name="Genoscope - CEA"/>
            <person name="William W."/>
        </authorList>
    </citation>
    <scope>NUCLEOTIDE SEQUENCE [LARGE SCALE GENOMIC DNA]</scope>
</reference>
<dbReference type="EMBL" id="CALNXJ010000056">
    <property type="protein sequence ID" value="CAH3154724.1"/>
    <property type="molecule type" value="Genomic_DNA"/>
</dbReference>
<feature type="region of interest" description="Disordered" evidence="1">
    <location>
        <begin position="1"/>
        <end position="82"/>
    </location>
</feature>
<feature type="compositionally biased region" description="Basic and acidic residues" evidence="1">
    <location>
        <begin position="157"/>
        <end position="169"/>
    </location>
</feature>
<feature type="compositionally biased region" description="Basic residues" evidence="1">
    <location>
        <begin position="71"/>
        <end position="80"/>
    </location>
</feature>
<keyword evidence="3" id="KW-1185">Reference proteome</keyword>
<feature type="compositionally biased region" description="Polar residues" evidence="1">
    <location>
        <begin position="58"/>
        <end position="69"/>
    </location>
</feature>
<sequence length="276" mass="31303">MASWRKNLPVLPESLREEESDRDNSSANVSQTFLKRYSPASFDSYSPDNDKETDSNESDTGVSEQSEVCSSRKKKRKGRRSVWEERHINDLVDVICSSEYYKKKLIFTNTKNSKNAEIYANLGAWFNQLFPLVQTRDSCNPDMAVESSSSLQLSDGEPVKRASDNRTPTDEQSSDGLDQGDDSDKKQFVPIRKGRRKKVKSQNSSSALSTAVELFEKVVNNDPTTQLMHFFKEENQRAREHELKLMELFMSQRQPAVSYSAGSSSIIFPGRSPSPF</sequence>
<dbReference type="AlphaFoldDB" id="A0AAU9XQ90"/>
<accession>A0AAU9XQ90</accession>
<feature type="region of interest" description="Disordered" evidence="1">
    <location>
        <begin position="141"/>
        <end position="204"/>
    </location>
</feature>